<sequence length="97" mass="10986">MVKSRHYSMRFTTSLLPQMACQWCSIVFLLTEGDRMQNATVGDGDVEAINEVVINYAMHCLCDLEISFRCVIRVIIVDPSDQLNNRQRLVCLANCTG</sequence>
<name>A0A0V0YAG6_TRIPS</name>
<gene>
    <name evidence="1" type="ORF">T4E_10344</name>
</gene>
<accession>A0A0V0YAG6</accession>
<protein>
    <submittedName>
        <fullName evidence="1">Uncharacterized protein</fullName>
    </submittedName>
</protein>
<evidence type="ECO:0000313" key="1">
    <source>
        <dbReference type="EMBL" id="KRX97414.1"/>
    </source>
</evidence>
<dbReference type="AlphaFoldDB" id="A0A0V0YAG6"/>
<proteinExistence type="predicted"/>
<organism evidence="1 2">
    <name type="scientific">Trichinella pseudospiralis</name>
    <name type="common">Parasitic roundworm</name>
    <dbReference type="NCBI Taxonomy" id="6337"/>
    <lineage>
        <taxon>Eukaryota</taxon>
        <taxon>Metazoa</taxon>
        <taxon>Ecdysozoa</taxon>
        <taxon>Nematoda</taxon>
        <taxon>Enoplea</taxon>
        <taxon>Dorylaimia</taxon>
        <taxon>Trichinellida</taxon>
        <taxon>Trichinellidae</taxon>
        <taxon>Trichinella</taxon>
    </lineage>
</organism>
<reference evidence="1 2" key="1">
    <citation type="submission" date="2015-01" db="EMBL/GenBank/DDBJ databases">
        <title>Evolution of Trichinella species and genotypes.</title>
        <authorList>
            <person name="Korhonen P.K."/>
            <person name="Edoardo P."/>
            <person name="Giuseppe L.R."/>
            <person name="Gasser R.B."/>
        </authorList>
    </citation>
    <scope>NUCLEOTIDE SEQUENCE [LARGE SCALE GENOMIC DNA]</scope>
    <source>
        <strain evidence="1">ISS141</strain>
    </source>
</reference>
<comment type="caution">
    <text evidence="1">The sequence shown here is derived from an EMBL/GenBank/DDBJ whole genome shotgun (WGS) entry which is preliminary data.</text>
</comment>
<dbReference type="EMBL" id="JYDU01000032">
    <property type="protein sequence ID" value="KRX97414.1"/>
    <property type="molecule type" value="Genomic_DNA"/>
</dbReference>
<evidence type="ECO:0000313" key="2">
    <source>
        <dbReference type="Proteomes" id="UP000054815"/>
    </source>
</evidence>
<dbReference type="Proteomes" id="UP000054815">
    <property type="component" value="Unassembled WGS sequence"/>
</dbReference>